<dbReference type="InterPro" id="IPR007730">
    <property type="entry name" value="SPOR-like_dom"/>
</dbReference>
<feature type="compositionally biased region" description="Polar residues" evidence="1">
    <location>
        <begin position="143"/>
        <end position="152"/>
    </location>
</feature>
<dbReference type="Gene3D" id="3.30.70.1070">
    <property type="entry name" value="Sporulation related repeat"/>
    <property type="match status" value="2"/>
</dbReference>
<evidence type="ECO:0000256" key="1">
    <source>
        <dbReference type="SAM" id="MobiDB-lite"/>
    </source>
</evidence>
<dbReference type="GO" id="GO:0042834">
    <property type="term" value="F:peptidoglycan binding"/>
    <property type="evidence" value="ECO:0007669"/>
    <property type="project" value="InterPro"/>
</dbReference>
<comment type="caution">
    <text evidence="4">The sequence shown here is derived from an EMBL/GenBank/DDBJ whole genome shotgun (WGS) entry which is preliminary data.</text>
</comment>
<evidence type="ECO:0000313" key="4">
    <source>
        <dbReference type="EMBL" id="GGF89835.1"/>
    </source>
</evidence>
<name>A0A917CIR9_9GAMM</name>
<feature type="region of interest" description="Disordered" evidence="1">
    <location>
        <begin position="116"/>
        <end position="164"/>
    </location>
</feature>
<organism evidence="4 5">
    <name type="scientific">Marinicella pacifica</name>
    <dbReference type="NCBI Taxonomy" id="1171543"/>
    <lineage>
        <taxon>Bacteria</taxon>
        <taxon>Pseudomonadati</taxon>
        <taxon>Pseudomonadota</taxon>
        <taxon>Gammaproteobacteria</taxon>
        <taxon>Lysobacterales</taxon>
        <taxon>Marinicellaceae</taxon>
        <taxon>Marinicella</taxon>
    </lineage>
</organism>
<proteinExistence type="predicted"/>
<sequence>MDQELKQRLIGASVIIALAIIFIPMLFDNEVKKSDDKNIDIVIPESGSHPLTVKKFSLEDGPEQTDLNSVTIPKSDFSLADDRVVEQETVQGNGLIEKSTVTDGLSNRDMSQQIRETDPVNHEAAPDNTAKNSAEDNKPVAQTEKNQTQNSDNADKNPSEMKVTDAQKNIYRVKLGSFSKAENAQKVKNQLAQQNIGSLVEPATDRALYRVWSDVLYRDKAKAESYVAAVKKLKLNIGTPKIISVTEDEIKAVADSGQLGWVVQLGSFAAKNNALDLRQKLRLAGFTAFVDETSNSQGEARYRLRVGPVNSRDQAEELKQQISDKLPLKGLVKTHELARLVD</sequence>
<feature type="compositionally biased region" description="Basic and acidic residues" evidence="1">
    <location>
        <begin position="153"/>
        <end position="164"/>
    </location>
</feature>
<gene>
    <name evidence="4" type="ORF">GCM10011365_08760</name>
</gene>
<dbReference type="AlphaFoldDB" id="A0A917CIR9"/>
<dbReference type="PANTHER" id="PTHR38687:SF1">
    <property type="entry name" value="CELL DIVISION PROTEIN DEDD"/>
    <property type="match status" value="1"/>
</dbReference>
<evidence type="ECO:0000256" key="2">
    <source>
        <dbReference type="SAM" id="Phobius"/>
    </source>
</evidence>
<keyword evidence="2" id="KW-0472">Membrane</keyword>
<dbReference type="RefSeq" id="WP_188364474.1">
    <property type="nucleotide sequence ID" value="NZ_BAABJF010000017.1"/>
</dbReference>
<feature type="compositionally biased region" description="Basic and acidic residues" evidence="1">
    <location>
        <begin position="116"/>
        <end position="125"/>
    </location>
</feature>
<dbReference type="PROSITE" id="PS51724">
    <property type="entry name" value="SPOR"/>
    <property type="match status" value="2"/>
</dbReference>
<reference evidence="4" key="1">
    <citation type="journal article" date="2014" name="Int. J. Syst. Evol. Microbiol.">
        <title>Complete genome sequence of Corynebacterium casei LMG S-19264T (=DSM 44701T), isolated from a smear-ripened cheese.</title>
        <authorList>
            <consortium name="US DOE Joint Genome Institute (JGI-PGF)"/>
            <person name="Walter F."/>
            <person name="Albersmeier A."/>
            <person name="Kalinowski J."/>
            <person name="Ruckert C."/>
        </authorList>
    </citation>
    <scope>NUCLEOTIDE SEQUENCE</scope>
    <source>
        <strain evidence="4">CGMCC 1.12181</strain>
    </source>
</reference>
<feature type="domain" description="SPOR" evidence="3">
    <location>
        <begin position="165"/>
        <end position="244"/>
    </location>
</feature>
<dbReference type="EMBL" id="BMEO01000003">
    <property type="protein sequence ID" value="GGF89835.1"/>
    <property type="molecule type" value="Genomic_DNA"/>
</dbReference>
<evidence type="ECO:0000313" key="5">
    <source>
        <dbReference type="Proteomes" id="UP000605253"/>
    </source>
</evidence>
<feature type="domain" description="SPOR" evidence="3">
    <location>
        <begin position="255"/>
        <end position="335"/>
    </location>
</feature>
<reference evidence="4" key="2">
    <citation type="submission" date="2020-09" db="EMBL/GenBank/DDBJ databases">
        <authorList>
            <person name="Sun Q."/>
            <person name="Zhou Y."/>
        </authorList>
    </citation>
    <scope>NUCLEOTIDE SEQUENCE</scope>
    <source>
        <strain evidence="4">CGMCC 1.12181</strain>
    </source>
</reference>
<keyword evidence="2" id="KW-1133">Transmembrane helix</keyword>
<keyword evidence="5" id="KW-1185">Reference proteome</keyword>
<dbReference type="SUPFAM" id="SSF110997">
    <property type="entry name" value="Sporulation related repeat"/>
    <property type="match status" value="2"/>
</dbReference>
<dbReference type="GO" id="GO:0032153">
    <property type="term" value="C:cell division site"/>
    <property type="evidence" value="ECO:0007669"/>
    <property type="project" value="TreeGrafter"/>
</dbReference>
<dbReference type="InterPro" id="IPR036680">
    <property type="entry name" value="SPOR-like_sf"/>
</dbReference>
<dbReference type="Proteomes" id="UP000605253">
    <property type="component" value="Unassembled WGS sequence"/>
</dbReference>
<dbReference type="Pfam" id="PF05036">
    <property type="entry name" value="SPOR"/>
    <property type="match status" value="2"/>
</dbReference>
<accession>A0A917CIR9</accession>
<protein>
    <recommendedName>
        <fullName evidence="3">SPOR domain-containing protein</fullName>
    </recommendedName>
</protein>
<evidence type="ECO:0000259" key="3">
    <source>
        <dbReference type="PROSITE" id="PS51724"/>
    </source>
</evidence>
<dbReference type="InterPro" id="IPR052521">
    <property type="entry name" value="Cell_div_SPOR-domain"/>
</dbReference>
<dbReference type="GO" id="GO:0032506">
    <property type="term" value="P:cytokinetic process"/>
    <property type="evidence" value="ECO:0007669"/>
    <property type="project" value="TreeGrafter"/>
</dbReference>
<keyword evidence="2" id="KW-0812">Transmembrane</keyword>
<dbReference type="PANTHER" id="PTHR38687">
    <property type="entry name" value="CELL DIVISION PROTEIN DEDD-RELATED"/>
    <property type="match status" value="1"/>
</dbReference>
<feature type="transmembrane region" description="Helical" evidence="2">
    <location>
        <begin position="9"/>
        <end position="27"/>
    </location>
</feature>
<dbReference type="GO" id="GO:0030428">
    <property type="term" value="C:cell septum"/>
    <property type="evidence" value="ECO:0007669"/>
    <property type="project" value="TreeGrafter"/>
</dbReference>